<evidence type="ECO:0000256" key="1">
    <source>
        <dbReference type="SAM" id="SignalP"/>
    </source>
</evidence>
<keyword evidence="1" id="KW-0732">Signal</keyword>
<reference evidence="2" key="1">
    <citation type="submission" date="2014-11" db="EMBL/GenBank/DDBJ databases">
        <title>Molecular phylogeny of cliff fern family Woodsiaceae with morphological implications.</title>
        <authorList>
            <person name="Shao Y.-Z."/>
            <person name="Wei R."/>
            <person name="Zhang X.-C."/>
        </authorList>
    </citation>
    <scope>NUCLEOTIDE SEQUENCE</scope>
</reference>
<proteinExistence type="predicted"/>
<feature type="signal peptide" evidence="1">
    <location>
        <begin position="1"/>
        <end position="24"/>
    </location>
</feature>
<dbReference type="EMBL" id="CDMZ01000101">
    <property type="protein sequence ID" value="CUC09021.1"/>
    <property type="molecule type" value="Genomic_DNA"/>
</dbReference>
<protein>
    <submittedName>
        <fullName evidence="2">Uncharacterized protein</fullName>
    </submittedName>
</protein>
<feature type="chain" id="PRO_5005508438" evidence="1">
    <location>
        <begin position="25"/>
        <end position="166"/>
    </location>
</feature>
<dbReference type="VEuPathDB" id="CryptoDB:Cvel_14999"/>
<name>A0A0K6S674_9ALVE</name>
<evidence type="ECO:0000313" key="2">
    <source>
        <dbReference type="EMBL" id="CUC09021.1"/>
    </source>
</evidence>
<gene>
    <name evidence="2" type="ORF">Cvel_14999.t2.CR1</name>
</gene>
<sequence>MRTPYLSMLALGLFAFSLFPGASAGSVSINNGCVVFSNKKRHGHYAVVDGLAKGASKTQTMSDDKTDEGDKCGGYNKYTGCSSSFCANINWVNVSACDEPISSFKCTGNARVKICNNAEKRNYTVAGQTKSRWFHTDCTQYDWGQDKNKNIGDKGIYFMVERKTDA</sequence>
<dbReference type="PhylomeDB" id="A0A0K6S674"/>
<dbReference type="AlphaFoldDB" id="A0A0K6S674"/>
<accession>A0A0K6S674</accession>
<organism evidence="2">
    <name type="scientific">Chromera velia CCMP2878</name>
    <dbReference type="NCBI Taxonomy" id="1169474"/>
    <lineage>
        <taxon>Eukaryota</taxon>
        <taxon>Sar</taxon>
        <taxon>Alveolata</taxon>
        <taxon>Colpodellida</taxon>
        <taxon>Chromeraceae</taxon>
        <taxon>Chromera</taxon>
    </lineage>
</organism>